<keyword evidence="5" id="KW-1185">Reference proteome</keyword>
<accession>A0A1E5E4H0</accession>
<dbReference type="InterPro" id="IPR045087">
    <property type="entry name" value="Cu-oxidase_fam"/>
</dbReference>
<evidence type="ECO:0000256" key="2">
    <source>
        <dbReference type="ARBA" id="ARBA00023002"/>
    </source>
</evidence>
<dbReference type="EMBL" id="AJYK02000028">
    <property type="protein sequence ID" value="OEF27682.1"/>
    <property type="molecule type" value="Genomic_DNA"/>
</dbReference>
<dbReference type="Pfam" id="PF07731">
    <property type="entry name" value="Cu-oxidase_2"/>
    <property type="match status" value="1"/>
</dbReference>
<sequence length="663" mass="73552">MARFCSEFFIEYYLKIIGISLLMFLVGCQNKDSNTEVHVNKTFNGVLTAQEASVDIPGFGNVDGLYLYSFRSRDGVESGPSFIPEVWALNPGDFLFYELENRLPCVPERPEGTNGATMSETNVHTHGLIVSPMNAPDGRYGDNAFVKVNTTEKQAGSVQDCLEITSNDMHHHHAKQEAPSTSIPYSIEVPVSHPPGLYWFHPHSHGVSQQQVARGLSGLITIGDIWDYTWLKCQLFGEGTDNPCKSDKEAAEESDLRNKTNVDFIVLKDLQVERGPGESWHTVKWYDPGYCGEDEYPILEGGVCQGQNEDKSDDGIERKWLFTVNGKLLPSMTIPNDTAQIFRIANVGATVTYNLELRYGDTLLPFQILANDGAAVGQDADSGLVSKGDLVLFPSARLEIYLNRGLICDALGDDCNGSDIAATLNVTKWECPDGDPTSCADLWPIGKIMDINIEGLDPSEPLQPAGAELSVGITRLETIDKPLVMSSSLCSDGSQPGAPLGKGEFRTIAFWNGDVNEDETFTMMTDMTPRNTPIKFDVPEQMTSEWLSANKFDEFDHDRLDLCITAENVETWVIHNISDEYHNFHVHQSKFSVIEISEHGDMTRDTSPNVLHDNFPIPPGSWIKVKIRFSNSVAGKFVYHCHILEHEDKGMMSVIEVVPSNVK</sequence>
<dbReference type="InterPro" id="IPR033138">
    <property type="entry name" value="Cu_oxidase_CS"/>
</dbReference>
<evidence type="ECO:0000256" key="1">
    <source>
        <dbReference type="ARBA" id="ARBA00022723"/>
    </source>
</evidence>
<dbReference type="InterPro" id="IPR011706">
    <property type="entry name" value="Cu-oxidase_C"/>
</dbReference>
<keyword evidence="2" id="KW-0560">Oxidoreductase</keyword>
<dbReference type="PROSITE" id="PS00079">
    <property type="entry name" value="MULTICOPPER_OXIDASE1"/>
    <property type="match status" value="1"/>
</dbReference>
<dbReference type="STRING" id="1188252.A1QC_14790"/>
<dbReference type="SUPFAM" id="SSF49503">
    <property type="entry name" value="Cupredoxins"/>
    <property type="match status" value="2"/>
</dbReference>
<reference evidence="4 5" key="1">
    <citation type="journal article" date="2012" name="Science">
        <title>Ecological populations of bacteria act as socially cohesive units of antibiotic production and resistance.</title>
        <authorList>
            <person name="Cordero O.X."/>
            <person name="Wildschutte H."/>
            <person name="Kirkup B."/>
            <person name="Proehl S."/>
            <person name="Ngo L."/>
            <person name="Hussain F."/>
            <person name="Le Roux F."/>
            <person name="Mincer T."/>
            <person name="Polz M.F."/>
        </authorList>
    </citation>
    <scope>NUCLEOTIDE SEQUENCE [LARGE SCALE GENOMIC DNA]</scope>
    <source>
        <strain evidence="4 5">1S-45</strain>
    </source>
</reference>
<evidence type="ECO:0000313" key="5">
    <source>
        <dbReference type="Proteomes" id="UP000094070"/>
    </source>
</evidence>
<dbReference type="AlphaFoldDB" id="A0A1E5E4H0"/>
<comment type="caution">
    <text evidence="4">The sequence shown here is derived from an EMBL/GenBank/DDBJ whole genome shotgun (WGS) entry which is preliminary data.</text>
</comment>
<dbReference type="Gene3D" id="2.60.40.420">
    <property type="entry name" value="Cupredoxins - blue copper proteins"/>
    <property type="match status" value="3"/>
</dbReference>
<dbReference type="PROSITE" id="PS51257">
    <property type="entry name" value="PROKAR_LIPOPROTEIN"/>
    <property type="match status" value="1"/>
</dbReference>
<dbReference type="PANTHER" id="PTHR11709:SF2">
    <property type="entry name" value="MULTICOPPER OXIDASE LPR1"/>
    <property type="match status" value="1"/>
</dbReference>
<name>A0A1E5E4H0_9VIBR</name>
<organism evidence="4 5">
    <name type="scientific">Vibrio rumoiensis 1S-45</name>
    <dbReference type="NCBI Taxonomy" id="1188252"/>
    <lineage>
        <taxon>Bacteria</taxon>
        <taxon>Pseudomonadati</taxon>
        <taxon>Pseudomonadota</taxon>
        <taxon>Gammaproteobacteria</taxon>
        <taxon>Vibrionales</taxon>
        <taxon>Vibrionaceae</taxon>
        <taxon>Vibrio</taxon>
    </lineage>
</organism>
<proteinExistence type="predicted"/>
<evidence type="ECO:0000259" key="3">
    <source>
        <dbReference type="Pfam" id="PF07731"/>
    </source>
</evidence>
<dbReference type="PANTHER" id="PTHR11709">
    <property type="entry name" value="MULTI-COPPER OXIDASE"/>
    <property type="match status" value="1"/>
</dbReference>
<evidence type="ECO:0000313" key="4">
    <source>
        <dbReference type="EMBL" id="OEF27682.1"/>
    </source>
</evidence>
<protein>
    <recommendedName>
        <fullName evidence="3">Plastocyanin-like domain-containing protein</fullName>
    </recommendedName>
</protein>
<dbReference type="InterPro" id="IPR002355">
    <property type="entry name" value="Cu_oxidase_Cu_BS"/>
</dbReference>
<dbReference type="PROSITE" id="PS00080">
    <property type="entry name" value="MULTICOPPER_OXIDASE2"/>
    <property type="match status" value="1"/>
</dbReference>
<gene>
    <name evidence="4" type="ORF">A1QC_14790</name>
</gene>
<dbReference type="InterPro" id="IPR008972">
    <property type="entry name" value="Cupredoxin"/>
</dbReference>
<dbReference type="Proteomes" id="UP000094070">
    <property type="component" value="Unassembled WGS sequence"/>
</dbReference>
<dbReference type="eggNOG" id="COG2132">
    <property type="taxonomic scope" value="Bacteria"/>
</dbReference>
<dbReference type="GO" id="GO:0005507">
    <property type="term" value="F:copper ion binding"/>
    <property type="evidence" value="ECO:0007669"/>
    <property type="project" value="InterPro"/>
</dbReference>
<feature type="domain" description="Plastocyanin-like" evidence="3">
    <location>
        <begin position="529"/>
        <end position="659"/>
    </location>
</feature>
<dbReference type="GO" id="GO:0016491">
    <property type="term" value="F:oxidoreductase activity"/>
    <property type="evidence" value="ECO:0007669"/>
    <property type="project" value="UniProtKB-KW"/>
</dbReference>
<keyword evidence="1" id="KW-0479">Metal-binding</keyword>